<dbReference type="SUPFAM" id="SSF51905">
    <property type="entry name" value="FAD/NAD(P)-binding domain"/>
    <property type="match status" value="1"/>
</dbReference>
<proteinExistence type="inferred from homology"/>
<keyword evidence="4" id="KW-0963">Cytoplasm</keyword>
<protein>
    <recommendedName>
        <fullName evidence="8">Amine oxidase domain-containing protein</fullName>
    </recommendedName>
</protein>
<evidence type="ECO:0000256" key="2">
    <source>
        <dbReference type="ARBA" id="ARBA00004496"/>
    </source>
</evidence>
<gene>
    <name evidence="9" type="ORF">GOP47_0005339</name>
</gene>
<dbReference type="InterPro" id="IPR050281">
    <property type="entry name" value="Flavin_monoamine_oxidase"/>
</dbReference>
<evidence type="ECO:0000259" key="8">
    <source>
        <dbReference type="Pfam" id="PF01593"/>
    </source>
</evidence>
<evidence type="ECO:0000256" key="1">
    <source>
        <dbReference type="ARBA" id="ARBA00001974"/>
    </source>
</evidence>
<keyword evidence="6" id="KW-0274">FAD</keyword>
<dbReference type="SUPFAM" id="SSF54373">
    <property type="entry name" value="FAD-linked reductases, C-terminal domain"/>
    <property type="match status" value="1"/>
</dbReference>
<dbReference type="EMBL" id="JABFUD020000005">
    <property type="protein sequence ID" value="KAI5079860.1"/>
    <property type="molecule type" value="Genomic_DNA"/>
</dbReference>
<evidence type="ECO:0000256" key="5">
    <source>
        <dbReference type="ARBA" id="ARBA00022630"/>
    </source>
</evidence>
<evidence type="ECO:0000256" key="3">
    <source>
        <dbReference type="ARBA" id="ARBA00005995"/>
    </source>
</evidence>
<keyword evidence="10" id="KW-1185">Reference proteome</keyword>
<evidence type="ECO:0000256" key="4">
    <source>
        <dbReference type="ARBA" id="ARBA00022490"/>
    </source>
</evidence>
<dbReference type="OrthoDB" id="2019015at2759"/>
<evidence type="ECO:0000313" key="9">
    <source>
        <dbReference type="EMBL" id="KAI5079860.1"/>
    </source>
</evidence>
<dbReference type="PANTHER" id="PTHR10742:SF405">
    <property type="entry name" value="PEROXISOMAL N(1)-ACETYL-SPERMINE_SPERMIDINE OXIDASE"/>
    <property type="match status" value="1"/>
</dbReference>
<comment type="cofactor">
    <cofactor evidence="1">
        <name>FAD</name>
        <dbReference type="ChEBI" id="CHEBI:57692"/>
    </cofactor>
</comment>
<feature type="non-terminal residue" evidence="9">
    <location>
        <position position="1"/>
    </location>
</feature>
<feature type="domain" description="Amine oxidase" evidence="8">
    <location>
        <begin position="1"/>
        <end position="236"/>
    </location>
</feature>
<sequence>LFHPPLPSWKLNAISKLGFGVVDKCFLSMKPSLPHATYPHMQLVFKEDYSCSKLSSAHIPWWMRKNFSFYPLHSKSLVVCTWLTGEEAMEMERLSDKDVIGGIVRTMKAFGFGERTCDYCADCKGSKKREGANVDLQEEFSDMGAGYPSVQGVLRSQWGSNPLFRGSYSYVAVGSSGEDIDAVAEPLPKAISNGIVDSGLDLRPLQLLFAGEATHRYCYSTTHGAFLSGVREAERLVKHYGLMGTS</sequence>
<accession>A0A9D4V4X1</accession>
<keyword evidence="7" id="KW-0560">Oxidoreductase</keyword>
<keyword evidence="5" id="KW-0285">Flavoprotein</keyword>
<comment type="caution">
    <text evidence="9">The sequence shown here is derived from an EMBL/GenBank/DDBJ whole genome shotgun (WGS) entry which is preliminary data.</text>
</comment>
<dbReference type="Gene3D" id="3.90.660.10">
    <property type="match status" value="1"/>
</dbReference>
<dbReference type="InterPro" id="IPR002937">
    <property type="entry name" value="Amino_oxidase"/>
</dbReference>
<name>A0A9D4V4X1_ADICA</name>
<comment type="similarity">
    <text evidence="3">Belongs to the flavin monoamine oxidase family.</text>
</comment>
<dbReference type="Proteomes" id="UP000886520">
    <property type="component" value="Chromosome 5"/>
</dbReference>
<evidence type="ECO:0000313" key="10">
    <source>
        <dbReference type="Proteomes" id="UP000886520"/>
    </source>
</evidence>
<organism evidence="9 10">
    <name type="scientific">Adiantum capillus-veneris</name>
    <name type="common">Maidenhair fern</name>
    <dbReference type="NCBI Taxonomy" id="13818"/>
    <lineage>
        <taxon>Eukaryota</taxon>
        <taxon>Viridiplantae</taxon>
        <taxon>Streptophyta</taxon>
        <taxon>Embryophyta</taxon>
        <taxon>Tracheophyta</taxon>
        <taxon>Polypodiopsida</taxon>
        <taxon>Polypodiidae</taxon>
        <taxon>Polypodiales</taxon>
        <taxon>Pteridineae</taxon>
        <taxon>Pteridaceae</taxon>
        <taxon>Vittarioideae</taxon>
        <taxon>Adiantum</taxon>
    </lineage>
</organism>
<dbReference type="InterPro" id="IPR036188">
    <property type="entry name" value="FAD/NAD-bd_sf"/>
</dbReference>
<dbReference type="AlphaFoldDB" id="A0A9D4V4X1"/>
<evidence type="ECO:0000256" key="7">
    <source>
        <dbReference type="ARBA" id="ARBA00023002"/>
    </source>
</evidence>
<dbReference type="GO" id="GO:0005737">
    <property type="term" value="C:cytoplasm"/>
    <property type="evidence" value="ECO:0007669"/>
    <property type="project" value="UniProtKB-SubCell"/>
</dbReference>
<dbReference type="PANTHER" id="PTHR10742">
    <property type="entry name" value="FLAVIN MONOAMINE OXIDASE"/>
    <property type="match status" value="1"/>
</dbReference>
<reference evidence="9 10" key="1">
    <citation type="submission" date="2021-01" db="EMBL/GenBank/DDBJ databases">
        <title>Adiantum capillus-veneris genome.</title>
        <authorList>
            <person name="Fang Y."/>
            <person name="Liao Q."/>
        </authorList>
    </citation>
    <scope>NUCLEOTIDE SEQUENCE [LARGE SCALE GENOMIC DNA]</scope>
    <source>
        <strain evidence="9">H3</strain>
        <tissue evidence="9">Leaf</tissue>
    </source>
</reference>
<dbReference type="Pfam" id="PF01593">
    <property type="entry name" value="Amino_oxidase"/>
    <property type="match status" value="1"/>
</dbReference>
<dbReference type="GO" id="GO:0046592">
    <property type="term" value="F:polyamine oxidase activity"/>
    <property type="evidence" value="ECO:0007669"/>
    <property type="project" value="TreeGrafter"/>
</dbReference>
<comment type="subcellular location">
    <subcellularLocation>
        <location evidence="2">Cytoplasm</location>
    </subcellularLocation>
</comment>
<evidence type="ECO:0000256" key="6">
    <source>
        <dbReference type="ARBA" id="ARBA00022827"/>
    </source>
</evidence>